<proteinExistence type="predicted"/>
<feature type="chain" id="PRO_5040874079" description="Excalibur calcium-binding domain-containing protein" evidence="2">
    <location>
        <begin position="17"/>
        <end position="79"/>
    </location>
</feature>
<organism evidence="4 5">
    <name type="scientific">Kitasatospora phosalacinea</name>
    <dbReference type="NCBI Taxonomy" id="2065"/>
    <lineage>
        <taxon>Bacteria</taxon>
        <taxon>Bacillati</taxon>
        <taxon>Actinomycetota</taxon>
        <taxon>Actinomycetes</taxon>
        <taxon>Kitasatosporales</taxon>
        <taxon>Streptomycetaceae</taxon>
        <taxon>Kitasatospora</taxon>
    </lineage>
</organism>
<evidence type="ECO:0000256" key="2">
    <source>
        <dbReference type="SAM" id="SignalP"/>
    </source>
</evidence>
<dbReference type="EMBL" id="BSRX01000013">
    <property type="protein sequence ID" value="GLW54634.1"/>
    <property type="molecule type" value="Genomic_DNA"/>
</dbReference>
<reference evidence="4" key="1">
    <citation type="submission" date="2023-02" db="EMBL/GenBank/DDBJ databases">
        <title>Kitasatospora phosalacinea NBRC 14362.</title>
        <authorList>
            <person name="Ichikawa N."/>
            <person name="Sato H."/>
            <person name="Tonouchi N."/>
        </authorList>
    </citation>
    <scope>NUCLEOTIDE SEQUENCE</scope>
    <source>
        <strain evidence="4">NBRC 14362</strain>
    </source>
</reference>
<dbReference type="SMART" id="SM00894">
    <property type="entry name" value="Excalibur"/>
    <property type="match status" value="1"/>
</dbReference>
<dbReference type="AlphaFoldDB" id="A0A9W6PGQ0"/>
<evidence type="ECO:0000313" key="5">
    <source>
        <dbReference type="Proteomes" id="UP001165143"/>
    </source>
</evidence>
<feature type="domain" description="Excalibur calcium-binding" evidence="3">
    <location>
        <begin position="42"/>
        <end position="78"/>
    </location>
</feature>
<sequence>MLLLAWCAVMSVFWLAAVLGPDEKDAADTPAPAVTTEQAAAYYKNCTEAKAAGAAPLHAGDPGYRSALDRDGDGVACEK</sequence>
<evidence type="ECO:0000259" key="3">
    <source>
        <dbReference type="SMART" id="SM00894"/>
    </source>
</evidence>
<dbReference type="Proteomes" id="UP001165143">
    <property type="component" value="Unassembled WGS sequence"/>
</dbReference>
<accession>A0A9W6PGQ0</accession>
<comment type="caution">
    <text evidence="4">The sequence shown here is derived from an EMBL/GenBank/DDBJ whole genome shotgun (WGS) entry which is preliminary data.</text>
</comment>
<keyword evidence="2" id="KW-0732">Signal</keyword>
<dbReference type="Pfam" id="PF05901">
    <property type="entry name" value="Excalibur"/>
    <property type="match status" value="1"/>
</dbReference>
<evidence type="ECO:0000256" key="1">
    <source>
        <dbReference type="SAM" id="MobiDB-lite"/>
    </source>
</evidence>
<gene>
    <name evidence="4" type="ORF">Kpho01_26450</name>
</gene>
<name>A0A9W6PGQ0_9ACTN</name>
<evidence type="ECO:0000313" key="4">
    <source>
        <dbReference type="EMBL" id="GLW54634.1"/>
    </source>
</evidence>
<feature type="signal peptide" evidence="2">
    <location>
        <begin position="1"/>
        <end position="16"/>
    </location>
</feature>
<protein>
    <recommendedName>
        <fullName evidence="3">Excalibur calcium-binding domain-containing protein</fullName>
    </recommendedName>
</protein>
<feature type="compositionally biased region" description="Basic and acidic residues" evidence="1">
    <location>
        <begin position="67"/>
        <end position="79"/>
    </location>
</feature>
<dbReference type="InterPro" id="IPR008613">
    <property type="entry name" value="Excalibur_Ca-bd_domain"/>
</dbReference>
<feature type="region of interest" description="Disordered" evidence="1">
    <location>
        <begin position="55"/>
        <end position="79"/>
    </location>
</feature>